<keyword evidence="2" id="KW-1185">Reference proteome</keyword>
<proteinExistence type="predicted"/>
<accession>A0ACC1U935</accession>
<evidence type="ECO:0000313" key="1">
    <source>
        <dbReference type="EMBL" id="KAJ3813240.1"/>
    </source>
</evidence>
<comment type="caution">
    <text evidence="1">The sequence shown here is derived from an EMBL/GenBank/DDBJ whole genome shotgun (WGS) entry which is preliminary data.</text>
</comment>
<gene>
    <name evidence="1" type="ORF">F5876DRAFT_74103</name>
</gene>
<organism evidence="1 2">
    <name type="scientific">Lentinula aff. lateritia</name>
    <dbReference type="NCBI Taxonomy" id="2804960"/>
    <lineage>
        <taxon>Eukaryota</taxon>
        <taxon>Fungi</taxon>
        <taxon>Dikarya</taxon>
        <taxon>Basidiomycota</taxon>
        <taxon>Agaricomycotina</taxon>
        <taxon>Agaricomycetes</taxon>
        <taxon>Agaricomycetidae</taxon>
        <taxon>Agaricales</taxon>
        <taxon>Marasmiineae</taxon>
        <taxon>Omphalotaceae</taxon>
        <taxon>Lentinula</taxon>
    </lineage>
</organism>
<name>A0ACC1U935_9AGAR</name>
<reference evidence="1" key="1">
    <citation type="submission" date="2022-09" db="EMBL/GenBank/DDBJ databases">
        <title>A Global Phylogenomic Analysis of the Shiitake Genus Lentinula.</title>
        <authorList>
            <consortium name="DOE Joint Genome Institute"/>
            <person name="Sierra-Patev S."/>
            <person name="Min B."/>
            <person name="Naranjo-Ortiz M."/>
            <person name="Looney B."/>
            <person name="Konkel Z."/>
            <person name="Slot J.C."/>
            <person name="Sakamoto Y."/>
            <person name="Steenwyk J.L."/>
            <person name="Rokas A."/>
            <person name="Carro J."/>
            <person name="Camarero S."/>
            <person name="Ferreira P."/>
            <person name="Molpeceres G."/>
            <person name="Ruiz-Duenas F.J."/>
            <person name="Serrano A."/>
            <person name="Henrissat B."/>
            <person name="Drula E."/>
            <person name="Hughes K.W."/>
            <person name="Mata J.L."/>
            <person name="Ishikawa N.K."/>
            <person name="Vargas-Isla R."/>
            <person name="Ushijima S."/>
            <person name="Smith C.A."/>
            <person name="Ahrendt S."/>
            <person name="Andreopoulos W."/>
            <person name="He G."/>
            <person name="Labutti K."/>
            <person name="Lipzen A."/>
            <person name="Ng V."/>
            <person name="Riley R."/>
            <person name="Sandor L."/>
            <person name="Barry K."/>
            <person name="Martinez A.T."/>
            <person name="Xiao Y."/>
            <person name="Gibbons J.G."/>
            <person name="Terashima K."/>
            <person name="Grigoriev I.V."/>
            <person name="Hibbett D.S."/>
        </authorList>
    </citation>
    <scope>NUCLEOTIDE SEQUENCE</scope>
    <source>
        <strain evidence="1">TMI1499</strain>
    </source>
</reference>
<dbReference type="EMBL" id="MU794999">
    <property type="protein sequence ID" value="KAJ3813240.1"/>
    <property type="molecule type" value="Genomic_DNA"/>
</dbReference>
<dbReference type="Proteomes" id="UP001163835">
    <property type="component" value="Unassembled WGS sequence"/>
</dbReference>
<sequence length="461" mass="49602">MSNVMTGRRPLPLFFLLFCIFLCELSLVSSTAVNRSIDDTLGDSVTGIRPTYLPGTTGVWEDNTCSGCALVPDISSAFDGTYTAATYNPELKNISISFDFIGTAIYIFFILSNDPDPGISTSTIANFTLDGTLVSTFTHSPNSSLSAPSFYYNESALAFSKTGIKNSSHQIVISTSGLSSNYWLNFDYALYTFQRPDLTTSSSLSSSSSATSSTSSATDNASTQSDSKTVSTGAIVGGVIGGVAALAIIAVAWFFCQRRKKSEDNDYHNDDPNTVLQREIDPFILPPTSDFTQPDDSSRPSSTFRTSTALLKRTATGISEGVPRTSSTLPPPLPLDSKSAIRRQRQQDLERQMQQISSEIRDLQIEAAERNGGRDPTMSGSISAPSRALSTVTRSRSVRSVRSPDGKEDVSQLKAQIQAMSEHIAYLQDQQNSAWAQGLSDEPPPGYSSGPVDGHAVIDSI</sequence>
<evidence type="ECO:0000313" key="2">
    <source>
        <dbReference type="Proteomes" id="UP001163835"/>
    </source>
</evidence>
<protein>
    <submittedName>
        <fullName evidence="1">Uncharacterized protein</fullName>
    </submittedName>
</protein>